<dbReference type="PANTHER" id="PTHR13847">
    <property type="entry name" value="SARCOSINE DEHYDROGENASE-RELATED"/>
    <property type="match status" value="1"/>
</dbReference>
<keyword evidence="4" id="KW-1185">Reference proteome</keyword>
<organism evidence="3 4">
    <name type="scientific">Candidatus Ruthia endofausta</name>
    <dbReference type="NCBI Taxonomy" id="2738852"/>
    <lineage>
        <taxon>Bacteria</taxon>
        <taxon>Pseudomonadati</taxon>
        <taxon>Pseudomonadota</taxon>
        <taxon>Gammaproteobacteria</taxon>
        <taxon>Candidatus Pseudothioglobaceae</taxon>
        <taxon>Candidatus Ruthturnera</taxon>
    </lineage>
</organism>
<dbReference type="SUPFAM" id="SSF51905">
    <property type="entry name" value="FAD/NAD(P)-binding domain"/>
    <property type="match status" value="1"/>
</dbReference>
<dbReference type="InterPro" id="IPR036188">
    <property type="entry name" value="FAD/NAD-bd_sf"/>
</dbReference>
<dbReference type="AlphaFoldDB" id="A0A6N0HPI5"/>
<dbReference type="Gene3D" id="3.50.50.60">
    <property type="entry name" value="FAD/NAD(P)-binding domain"/>
    <property type="match status" value="1"/>
</dbReference>
<dbReference type="RefSeq" id="WP_174605598.1">
    <property type="nucleotide sequence ID" value="NZ_CP054490.1"/>
</dbReference>
<dbReference type="GO" id="GO:0016491">
    <property type="term" value="F:oxidoreductase activity"/>
    <property type="evidence" value="ECO:0007669"/>
    <property type="project" value="UniProtKB-KW"/>
</dbReference>
<evidence type="ECO:0000256" key="1">
    <source>
        <dbReference type="ARBA" id="ARBA00023002"/>
    </source>
</evidence>
<sequence length="328" mass="36541">MSDCLVIGGGIIGMMSARTLAIAGASVTLLDQRECGKESSWAGGGIISPLYPWRYDDLTNELSFASQAVYADLCLQIFEDTGIDPQYIQSGLLMMDEYDSLLATQWMDKYQISYQPHVNGALFANIAQVRNPRLLQALKVDILNKGVNVIEYVQANNLLIKDNQVIGVKTKNKDYFAQDIVVCSGAWSSKWLRLTDEVFPMKGQMIVLQSTKDVVENIVLDQGRYIIPRADGRILVGSTMENVGFDGRTDISVQKLLHEFAYQRFPALLNAKIEHHWSGFRPASLSGKVILGKHEQFEHLLINTGHFRNGLNMASASADKIKQLIINV</sequence>
<proteinExistence type="predicted"/>
<dbReference type="PANTHER" id="PTHR13847:SF289">
    <property type="entry name" value="GLYCINE OXIDASE"/>
    <property type="match status" value="1"/>
</dbReference>
<feature type="domain" description="FAD dependent oxidoreductase" evidence="2">
    <location>
        <begin position="3"/>
        <end position="321"/>
    </location>
</feature>
<protein>
    <submittedName>
        <fullName evidence="3">FAD-dependent oxidoreductase</fullName>
    </submittedName>
</protein>
<keyword evidence="1" id="KW-0560">Oxidoreductase</keyword>
<evidence type="ECO:0000259" key="2">
    <source>
        <dbReference type="Pfam" id="PF01266"/>
    </source>
</evidence>
<dbReference type="KEGG" id="reo:HUE58_03180"/>
<dbReference type="Gene3D" id="3.30.9.10">
    <property type="entry name" value="D-Amino Acid Oxidase, subunit A, domain 2"/>
    <property type="match status" value="1"/>
</dbReference>
<dbReference type="EMBL" id="CP054490">
    <property type="protein sequence ID" value="QKQ24160.1"/>
    <property type="molecule type" value="Genomic_DNA"/>
</dbReference>
<evidence type="ECO:0000313" key="4">
    <source>
        <dbReference type="Proteomes" id="UP000509429"/>
    </source>
</evidence>
<gene>
    <name evidence="3" type="ORF">HUE58_03180</name>
</gene>
<dbReference type="GO" id="GO:0005737">
    <property type="term" value="C:cytoplasm"/>
    <property type="evidence" value="ECO:0007669"/>
    <property type="project" value="TreeGrafter"/>
</dbReference>
<dbReference type="Proteomes" id="UP000509429">
    <property type="component" value="Chromosome"/>
</dbReference>
<reference evidence="3 4" key="1">
    <citation type="submission" date="2020-05" db="EMBL/GenBank/DDBJ databases">
        <title>Horizontal transmission and recombination maintain forever young bacterial symbiont genomes.</title>
        <authorList>
            <person name="Russell S.L."/>
            <person name="Pepper-Tunick E."/>
            <person name="Svedberg J."/>
            <person name="Byrne A."/>
            <person name="Ruelas Castillo J."/>
            <person name="Vollmers C."/>
            <person name="Beinart R.A."/>
            <person name="Corbett-Detig R."/>
        </authorList>
    </citation>
    <scope>NUCLEOTIDE SEQUENCE [LARGE SCALE GENOMIC DNA]</scope>
    <source>
        <strain evidence="3">JDF_Ridge</strain>
    </source>
</reference>
<dbReference type="InterPro" id="IPR006076">
    <property type="entry name" value="FAD-dep_OxRdtase"/>
</dbReference>
<name>A0A6N0HPI5_9GAMM</name>
<dbReference type="Pfam" id="PF01266">
    <property type="entry name" value="DAO"/>
    <property type="match status" value="1"/>
</dbReference>
<evidence type="ECO:0000313" key="3">
    <source>
        <dbReference type="EMBL" id="QKQ24160.1"/>
    </source>
</evidence>
<accession>A0A6N0HPI5</accession>